<dbReference type="InterPro" id="IPR001155">
    <property type="entry name" value="OxRdtase_FMN_N"/>
</dbReference>
<evidence type="ECO:0000256" key="1">
    <source>
        <dbReference type="ARBA" id="ARBA00001917"/>
    </source>
</evidence>
<dbReference type="Pfam" id="PF00724">
    <property type="entry name" value="Oxidored_FMN"/>
    <property type="match status" value="1"/>
</dbReference>
<dbReference type="InterPro" id="IPR044152">
    <property type="entry name" value="YqjM-like"/>
</dbReference>
<dbReference type="PANTHER" id="PTHR43303:SF4">
    <property type="entry name" value="NADPH DEHYDROGENASE C23G7.10C-RELATED"/>
    <property type="match status" value="1"/>
</dbReference>
<evidence type="ECO:0000313" key="8">
    <source>
        <dbReference type="Proteomes" id="UP000196475"/>
    </source>
</evidence>
<dbReference type="PANTHER" id="PTHR43303">
    <property type="entry name" value="NADPH DEHYDROGENASE C23G7.10C-RELATED"/>
    <property type="match status" value="1"/>
</dbReference>
<comment type="caution">
    <text evidence="7">The sequence shown here is derived from an EMBL/GenBank/DDBJ whole genome shotgun (WGS) entry which is preliminary data.</text>
</comment>
<keyword evidence="3" id="KW-0288">FMN</keyword>
<dbReference type="SUPFAM" id="SSF51395">
    <property type="entry name" value="FMN-linked oxidoreductases"/>
    <property type="match status" value="1"/>
</dbReference>
<keyword evidence="5" id="KW-0560">Oxidoreductase</keyword>
<evidence type="ECO:0000256" key="4">
    <source>
        <dbReference type="ARBA" id="ARBA00022857"/>
    </source>
</evidence>
<dbReference type="GO" id="GO:0010181">
    <property type="term" value="F:FMN binding"/>
    <property type="evidence" value="ECO:0007669"/>
    <property type="project" value="InterPro"/>
</dbReference>
<dbReference type="NCBIfam" id="NF010047">
    <property type="entry name" value="PRK13523.1"/>
    <property type="match status" value="1"/>
</dbReference>
<dbReference type="GO" id="GO:0050661">
    <property type="term" value="F:NADP binding"/>
    <property type="evidence" value="ECO:0007669"/>
    <property type="project" value="InterPro"/>
</dbReference>
<evidence type="ECO:0000256" key="2">
    <source>
        <dbReference type="ARBA" id="ARBA00022630"/>
    </source>
</evidence>
<dbReference type="EMBL" id="LZRT01000101">
    <property type="protein sequence ID" value="OUM85474.1"/>
    <property type="molecule type" value="Genomic_DNA"/>
</dbReference>
<accession>A0A1Y3PE87</accession>
<organism evidence="7 8">
    <name type="scientific">Bacillus thermozeamaize</name>
    <dbReference type="NCBI Taxonomy" id="230954"/>
    <lineage>
        <taxon>Bacteria</taxon>
        <taxon>Bacillati</taxon>
        <taxon>Bacillota</taxon>
        <taxon>Bacilli</taxon>
        <taxon>Bacillales</taxon>
        <taxon>Bacillaceae</taxon>
        <taxon>Bacillus</taxon>
    </lineage>
</organism>
<evidence type="ECO:0000313" key="7">
    <source>
        <dbReference type="EMBL" id="OUM85474.1"/>
    </source>
</evidence>
<sequence>MSLLFQPYQIKDLTLRNRLVMSPMCMYSADEEGRVQDWHLVHYPARAVGGVGLVMLEATAVEPRGRISDQDLGIWSEDHLPGLERLVQLIHQHGAKAGIQLAHSGRKGRLKRDKIVAPSAIAFDASYDVPEALTLEGIAQVVNAFREGARRALEVGMDVVEIHAAHGYLLNQFLSPLSNHREDAYGGSFEGRVRLLREVIRAVREVWPEKKPLFLRVSCEEYAEGGLHIEDHVQIARIAKEEGVDLIDCSSGGLLPVLPSNMGPGYQVPYAERIRREAGIATAAVGLITQAEQAEEILLNGRADLVFLGRELLRNPYWPLQAAKKLGVEVDYWPVQYHRAR</sequence>
<dbReference type="Gene3D" id="3.20.20.70">
    <property type="entry name" value="Aldolase class I"/>
    <property type="match status" value="1"/>
</dbReference>
<evidence type="ECO:0000259" key="6">
    <source>
        <dbReference type="Pfam" id="PF00724"/>
    </source>
</evidence>
<keyword evidence="2" id="KW-0285">Flavoprotein</keyword>
<protein>
    <submittedName>
        <fullName evidence="7">NADPH dehydrogenase</fullName>
    </submittedName>
</protein>
<keyword evidence="4" id="KW-0521">NADP</keyword>
<reference evidence="8" key="1">
    <citation type="submission" date="2016-06" db="EMBL/GenBank/DDBJ databases">
        <authorList>
            <person name="Nascimento L."/>
            <person name="Pereira R.V."/>
            <person name="Martins L.F."/>
            <person name="Quaggio R.B."/>
            <person name="Silva A.M."/>
            <person name="Setubal J.C."/>
        </authorList>
    </citation>
    <scope>NUCLEOTIDE SEQUENCE [LARGE SCALE GENOMIC DNA]</scope>
</reference>
<feature type="domain" description="NADH:flavin oxidoreductase/NADH oxidase N-terminal" evidence="6">
    <location>
        <begin position="4"/>
        <end position="326"/>
    </location>
</feature>
<name>A0A1Y3PE87_9BACI</name>
<evidence type="ECO:0000256" key="5">
    <source>
        <dbReference type="ARBA" id="ARBA00023002"/>
    </source>
</evidence>
<proteinExistence type="predicted"/>
<dbReference type="CDD" id="cd02932">
    <property type="entry name" value="OYE_YqiM_FMN"/>
    <property type="match status" value="1"/>
</dbReference>
<dbReference type="InterPro" id="IPR013785">
    <property type="entry name" value="Aldolase_TIM"/>
</dbReference>
<evidence type="ECO:0000256" key="3">
    <source>
        <dbReference type="ARBA" id="ARBA00022643"/>
    </source>
</evidence>
<dbReference type="Proteomes" id="UP000196475">
    <property type="component" value="Unassembled WGS sequence"/>
</dbReference>
<gene>
    <name evidence="7" type="ORF">BAA01_10360</name>
</gene>
<comment type="cofactor">
    <cofactor evidence="1">
        <name>FMN</name>
        <dbReference type="ChEBI" id="CHEBI:58210"/>
    </cofactor>
</comment>
<dbReference type="GO" id="GO:0003959">
    <property type="term" value="F:NADPH dehydrogenase activity"/>
    <property type="evidence" value="ECO:0007669"/>
    <property type="project" value="InterPro"/>
</dbReference>
<dbReference type="AlphaFoldDB" id="A0A1Y3PE87"/>